<gene>
    <name evidence="1" type="ORF">B7Y86_13990</name>
</gene>
<dbReference type="AlphaFoldDB" id="A0A258HFN8"/>
<comment type="caution">
    <text evidence="1">The sequence shown here is derived from an EMBL/GenBank/DDBJ whole genome shotgun (WGS) entry which is preliminary data.</text>
</comment>
<evidence type="ECO:0000313" key="2">
    <source>
        <dbReference type="Proteomes" id="UP000216147"/>
    </source>
</evidence>
<dbReference type="Proteomes" id="UP000216147">
    <property type="component" value="Unassembled WGS sequence"/>
</dbReference>
<evidence type="ECO:0008006" key="3">
    <source>
        <dbReference type="Google" id="ProtNLM"/>
    </source>
</evidence>
<name>A0A258HFN8_9CAUL</name>
<organism evidence="1 2">
    <name type="scientific">Brevundimonas subvibrioides</name>
    <dbReference type="NCBI Taxonomy" id="74313"/>
    <lineage>
        <taxon>Bacteria</taxon>
        <taxon>Pseudomonadati</taxon>
        <taxon>Pseudomonadota</taxon>
        <taxon>Alphaproteobacteria</taxon>
        <taxon>Caulobacterales</taxon>
        <taxon>Caulobacteraceae</taxon>
        <taxon>Brevundimonas</taxon>
    </lineage>
</organism>
<dbReference type="InterPro" id="IPR023393">
    <property type="entry name" value="START-like_dom_sf"/>
</dbReference>
<accession>A0A258HFN8</accession>
<proteinExistence type="predicted"/>
<dbReference type="Gene3D" id="3.30.530.20">
    <property type="match status" value="1"/>
</dbReference>
<sequence length="185" mass="19785">MIRSAKIALDVLLCGASVLLAVMITTSDARAEVVSRSSDGFTLRFAVGVEAAPEDVVTAVSELPQWWDPAHTYTGDSVNLSLAFEEGGCWCENLADGTVFEHAVVTGIAADRVTMTAALGPLHDKATKAELTFGSEPENRGRLVTIDFVVEGPHLGVMADGVNMVMDQAFDRLIHQIEYGEPPQP</sequence>
<dbReference type="EMBL" id="NCEQ01000014">
    <property type="protein sequence ID" value="OYX55427.1"/>
    <property type="molecule type" value="Genomic_DNA"/>
</dbReference>
<reference evidence="1 2" key="1">
    <citation type="submission" date="2017-03" db="EMBL/GenBank/DDBJ databases">
        <title>Lifting the veil on microbial sulfur biogeochemistry in mining wastewaters.</title>
        <authorList>
            <person name="Kantor R.S."/>
            <person name="Colenbrander Nelson T."/>
            <person name="Marshall S."/>
            <person name="Bennett D."/>
            <person name="Apte S."/>
            <person name="Camacho D."/>
            <person name="Thomas B.C."/>
            <person name="Warren L.A."/>
            <person name="Banfield J.F."/>
        </authorList>
    </citation>
    <scope>NUCLEOTIDE SEQUENCE [LARGE SCALE GENOMIC DNA]</scope>
    <source>
        <strain evidence="1">32-68-21</strain>
    </source>
</reference>
<evidence type="ECO:0000313" key="1">
    <source>
        <dbReference type="EMBL" id="OYX55427.1"/>
    </source>
</evidence>
<protein>
    <recommendedName>
        <fullName evidence="3">Polyketide cyclase/dehydrase</fullName>
    </recommendedName>
</protein>
<dbReference type="SUPFAM" id="SSF55961">
    <property type="entry name" value="Bet v1-like"/>
    <property type="match status" value="1"/>
</dbReference>